<sequence length="71" mass="7658">MATDITLYLGDHPAPARHTFSDQATWQGVRSQIEAAMKAGHGLITVPGPKSGSTTYVYNATLRVVWVEKSA</sequence>
<evidence type="ECO:0000313" key="2">
    <source>
        <dbReference type="Proteomes" id="UP000832097"/>
    </source>
</evidence>
<accession>A0ABY4BXH1</accession>
<keyword evidence="2" id="KW-1185">Reference proteome</keyword>
<proteinExistence type="predicted"/>
<evidence type="ECO:0000313" key="1">
    <source>
        <dbReference type="EMBL" id="UOE42887.1"/>
    </source>
</evidence>
<dbReference type="RefSeq" id="WP_243553833.1">
    <property type="nucleotide sequence ID" value="NZ_CP094528.1"/>
</dbReference>
<organism evidence="1 2">
    <name type="scientific">Agromyces larvae</name>
    <dbReference type="NCBI Taxonomy" id="2929802"/>
    <lineage>
        <taxon>Bacteria</taxon>
        <taxon>Bacillati</taxon>
        <taxon>Actinomycetota</taxon>
        <taxon>Actinomycetes</taxon>
        <taxon>Micrococcales</taxon>
        <taxon>Microbacteriaceae</taxon>
        <taxon>Agromyces</taxon>
    </lineage>
</organism>
<dbReference type="EMBL" id="CP094528">
    <property type="protein sequence ID" value="UOE42887.1"/>
    <property type="molecule type" value="Genomic_DNA"/>
</dbReference>
<name>A0ABY4BXH1_9MICO</name>
<gene>
    <name evidence="1" type="ORF">MTO99_11885</name>
</gene>
<reference evidence="1 2" key="1">
    <citation type="submission" date="2022-03" db="EMBL/GenBank/DDBJ databases">
        <title>Mucilaginibacter sp. isolated from the gut of Protaetia brevitarsis seulensis larvae.</title>
        <authorList>
            <person name="Won M."/>
            <person name="Kim S.-J."/>
            <person name="Kwon S.-W."/>
        </authorList>
    </citation>
    <scope>NUCLEOTIDE SEQUENCE [LARGE SCALE GENOMIC DNA]</scope>
    <source>
        <strain evidence="1 2">CFWR-12</strain>
    </source>
</reference>
<protein>
    <submittedName>
        <fullName evidence="1">Uncharacterized protein</fullName>
    </submittedName>
</protein>
<dbReference type="Proteomes" id="UP000832097">
    <property type="component" value="Chromosome"/>
</dbReference>